<evidence type="ECO:0000256" key="1">
    <source>
        <dbReference type="SAM" id="MobiDB-lite"/>
    </source>
</evidence>
<feature type="compositionally biased region" description="Basic and acidic residues" evidence="1">
    <location>
        <begin position="14"/>
        <end position="23"/>
    </location>
</feature>
<comment type="caution">
    <text evidence="2">The sequence shown here is derived from an EMBL/GenBank/DDBJ whole genome shotgun (WGS) entry which is preliminary data.</text>
</comment>
<evidence type="ECO:0000313" key="2">
    <source>
        <dbReference type="EMBL" id="KAF7718228.1"/>
    </source>
</evidence>
<dbReference type="EMBL" id="WIWV01000017">
    <property type="protein sequence ID" value="KAF7718228.1"/>
    <property type="molecule type" value="Genomic_DNA"/>
</dbReference>
<evidence type="ECO:0008006" key="4">
    <source>
        <dbReference type="Google" id="ProtNLM"/>
    </source>
</evidence>
<dbReference type="AlphaFoldDB" id="A0A8J8W7C7"/>
<organism evidence="2 3">
    <name type="scientific">Penicillium ucsense</name>
    <dbReference type="NCBI Taxonomy" id="2839758"/>
    <lineage>
        <taxon>Eukaryota</taxon>
        <taxon>Fungi</taxon>
        <taxon>Dikarya</taxon>
        <taxon>Ascomycota</taxon>
        <taxon>Pezizomycotina</taxon>
        <taxon>Eurotiomycetes</taxon>
        <taxon>Eurotiomycetidae</taxon>
        <taxon>Eurotiales</taxon>
        <taxon>Aspergillaceae</taxon>
        <taxon>Penicillium</taxon>
    </lineage>
</organism>
<dbReference type="OrthoDB" id="4353321at2759"/>
<feature type="region of interest" description="Disordered" evidence="1">
    <location>
        <begin position="1"/>
        <end position="56"/>
    </location>
</feature>
<gene>
    <name evidence="2" type="ORF">PECM_002604</name>
</gene>
<name>A0A8J8W7C7_9EURO</name>
<evidence type="ECO:0000313" key="3">
    <source>
        <dbReference type="Proteomes" id="UP000631181"/>
    </source>
</evidence>
<reference evidence="2" key="1">
    <citation type="journal article" date="2020" name="Front. Microbiol.">
        <title>Gene regulatory networks of Penicillium echinulatum 2HH and Penicillium oxalicum 114-2 inferred by a computational biology approach.</title>
        <authorList>
            <person name="Lenz A.R."/>
            <person name="Galan-Vasquez E."/>
            <person name="Balbinot E."/>
            <person name="De Abreu F.P."/>
            <person name="De Oliveira N.S."/>
            <person name="Da Rosa L.O."/>
            <person name="De Avila E Silva S."/>
            <person name="Camassola M."/>
            <person name="Dillon A.J.P."/>
            <person name="Perez-Rueda E."/>
        </authorList>
    </citation>
    <scope>NUCLEOTIDE SEQUENCE</scope>
    <source>
        <strain evidence="2">S1M29</strain>
    </source>
</reference>
<keyword evidence="3" id="KW-1185">Reference proteome</keyword>
<accession>A0A8J8W7C7</accession>
<feature type="compositionally biased region" description="Polar residues" evidence="1">
    <location>
        <begin position="25"/>
        <end position="52"/>
    </location>
</feature>
<protein>
    <recommendedName>
        <fullName evidence="4">Cysteine-rich transmembrane CYSTM domain-containing protein</fullName>
    </recommendedName>
</protein>
<dbReference type="Proteomes" id="UP000631181">
    <property type="component" value="Unassembled WGS sequence"/>
</dbReference>
<sequence>MFDALKNWFSPAQETEHKWDPRNVELQQPNGPSGPSMNNEAVTQQPGGSEQMNVHMRGGGEGEDVCCGVCAGLCCFECCECCC</sequence>
<proteinExistence type="predicted"/>